<organism evidence="3 4">
    <name type="scientific">Nocardia tenerifensis</name>
    <dbReference type="NCBI Taxonomy" id="228006"/>
    <lineage>
        <taxon>Bacteria</taxon>
        <taxon>Bacillati</taxon>
        <taxon>Actinomycetota</taxon>
        <taxon>Actinomycetes</taxon>
        <taxon>Mycobacteriales</taxon>
        <taxon>Nocardiaceae</taxon>
        <taxon>Nocardia</taxon>
    </lineage>
</organism>
<dbReference type="InterPro" id="IPR051783">
    <property type="entry name" value="NAD(P)-dependent_oxidoreduct"/>
</dbReference>
<dbReference type="Proteomes" id="UP000247569">
    <property type="component" value="Unassembled WGS sequence"/>
</dbReference>
<accession>A0A318K4S4</accession>
<reference evidence="3 4" key="1">
    <citation type="submission" date="2018-05" db="EMBL/GenBank/DDBJ databases">
        <title>Genomic Encyclopedia of Type Strains, Phase IV (KMG-IV): sequencing the most valuable type-strain genomes for metagenomic binning, comparative biology and taxonomic classification.</title>
        <authorList>
            <person name="Goeker M."/>
        </authorList>
    </citation>
    <scope>NUCLEOTIDE SEQUENCE [LARGE SCALE GENOMIC DNA]</scope>
    <source>
        <strain evidence="3 4">DSM 44704</strain>
    </source>
</reference>
<dbReference type="EMBL" id="QJKF01000005">
    <property type="protein sequence ID" value="PXX63944.1"/>
    <property type="molecule type" value="Genomic_DNA"/>
</dbReference>
<evidence type="ECO:0000313" key="4">
    <source>
        <dbReference type="Proteomes" id="UP000247569"/>
    </source>
</evidence>
<feature type="domain" description="NAD-dependent epimerase/dehydratase" evidence="2">
    <location>
        <begin position="3"/>
        <end position="234"/>
    </location>
</feature>
<evidence type="ECO:0000256" key="1">
    <source>
        <dbReference type="SAM" id="MobiDB-lite"/>
    </source>
</evidence>
<sequence length="348" mass="37561">MKVVITGATGNVGTALLRSLDGAGLELVGVARRVPPRSRTEVRWISCDIGDPDAIPLLEDAFRGADAVVHLAWAIDPRRDDPPMARTNGAGTEHVLRAVAAAAVPHLICASSAAAYAPGPRWRQIDEDWPRTGVHGSAYSLGKAALESQLDAFERDQPSIRVARILPCGITQAAAAAEMGDWLLPSWLPRSLIGRRWVPVPLWKDLRLQLVHADDVAQAIRLLLERRAAGAFNLAADPVLPAWALVGLFGGFRMPVSHRLAAVFARITWRLGVQPLHPGWLVLADRAALVDSGKARRELGWSPRWDATATAAELARMLRAGRTGASAPLDPAPNDIRLGRPTHQSQDQ</sequence>
<comment type="caution">
    <text evidence="3">The sequence shown here is derived from an EMBL/GenBank/DDBJ whole genome shotgun (WGS) entry which is preliminary data.</text>
</comment>
<dbReference type="GO" id="GO:0004029">
    <property type="term" value="F:aldehyde dehydrogenase (NAD+) activity"/>
    <property type="evidence" value="ECO:0007669"/>
    <property type="project" value="TreeGrafter"/>
</dbReference>
<dbReference type="GO" id="GO:0005737">
    <property type="term" value="C:cytoplasm"/>
    <property type="evidence" value="ECO:0007669"/>
    <property type="project" value="TreeGrafter"/>
</dbReference>
<gene>
    <name evidence="3" type="ORF">DFR70_105126</name>
</gene>
<dbReference type="InterPro" id="IPR001509">
    <property type="entry name" value="Epimerase_deHydtase"/>
</dbReference>
<name>A0A318K4S4_9NOCA</name>
<feature type="region of interest" description="Disordered" evidence="1">
    <location>
        <begin position="324"/>
        <end position="348"/>
    </location>
</feature>
<dbReference type="Pfam" id="PF01370">
    <property type="entry name" value="Epimerase"/>
    <property type="match status" value="1"/>
</dbReference>
<keyword evidence="4" id="KW-1185">Reference proteome</keyword>
<dbReference type="PANTHER" id="PTHR48079">
    <property type="entry name" value="PROTEIN YEEZ"/>
    <property type="match status" value="1"/>
</dbReference>
<dbReference type="InterPro" id="IPR036291">
    <property type="entry name" value="NAD(P)-bd_dom_sf"/>
</dbReference>
<proteinExistence type="predicted"/>
<dbReference type="PANTHER" id="PTHR48079:SF6">
    <property type="entry name" value="NAD(P)-BINDING DOMAIN-CONTAINING PROTEIN-RELATED"/>
    <property type="match status" value="1"/>
</dbReference>
<dbReference type="SUPFAM" id="SSF51735">
    <property type="entry name" value="NAD(P)-binding Rossmann-fold domains"/>
    <property type="match status" value="1"/>
</dbReference>
<protein>
    <submittedName>
        <fullName evidence="3">Nucleoside-diphosphate-sugar epimerase</fullName>
    </submittedName>
</protein>
<dbReference type="RefSeq" id="WP_040737254.1">
    <property type="nucleotide sequence ID" value="NZ_QJKF01000005.1"/>
</dbReference>
<evidence type="ECO:0000259" key="2">
    <source>
        <dbReference type="Pfam" id="PF01370"/>
    </source>
</evidence>
<evidence type="ECO:0000313" key="3">
    <source>
        <dbReference type="EMBL" id="PXX63944.1"/>
    </source>
</evidence>
<dbReference type="AlphaFoldDB" id="A0A318K4S4"/>
<dbReference type="Gene3D" id="3.40.50.720">
    <property type="entry name" value="NAD(P)-binding Rossmann-like Domain"/>
    <property type="match status" value="1"/>
</dbReference>
<dbReference type="OrthoDB" id="3338687at2"/>